<evidence type="ECO:0000259" key="1">
    <source>
        <dbReference type="Pfam" id="PF07156"/>
    </source>
</evidence>
<dbReference type="InterPro" id="IPR010795">
    <property type="entry name" value="Prenylcys_lyase"/>
</dbReference>
<sequence>MLDVSITTKMLDIFAPNQTMAQEWLPGQGISKTYADEILTGIVRNTYGQNLSMHTLGLLVSAIGSDSNLYSGRYICALWSHTCLRTYKAMCMVLCWAQHFGKERLPTHSVGLSSAAIEIE</sequence>
<keyword evidence="3" id="KW-1185">Reference proteome</keyword>
<dbReference type="OrthoDB" id="437369at2759"/>
<dbReference type="GO" id="GO:0030328">
    <property type="term" value="P:prenylcysteine catabolic process"/>
    <property type="evidence" value="ECO:0007669"/>
    <property type="project" value="InterPro"/>
</dbReference>
<proteinExistence type="predicted"/>
<dbReference type="Proteomes" id="UP000054560">
    <property type="component" value="Unassembled WGS sequence"/>
</dbReference>
<accession>A0A0L0FXM6</accession>
<feature type="domain" description="Prenylcysteine lyase" evidence="1">
    <location>
        <begin position="18"/>
        <end position="71"/>
    </location>
</feature>
<dbReference type="RefSeq" id="XP_014155223.1">
    <property type="nucleotide sequence ID" value="XM_014299748.1"/>
</dbReference>
<organism evidence="2 3">
    <name type="scientific">Sphaeroforma arctica JP610</name>
    <dbReference type="NCBI Taxonomy" id="667725"/>
    <lineage>
        <taxon>Eukaryota</taxon>
        <taxon>Ichthyosporea</taxon>
        <taxon>Ichthyophonida</taxon>
        <taxon>Sphaeroforma</taxon>
    </lineage>
</organism>
<dbReference type="Pfam" id="PF07156">
    <property type="entry name" value="Prenylcys_lyase"/>
    <property type="match status" value="1"/>
</dbReference>
<gene>
    <name evidence="2" type="ORF">SARC_06340</name>
</gene>
<protein>
    <recommendedName>
        <fullName evidence="1">Prenylcysteine lyase domain-containing protein</fullName>
    </recommendedName>
</protein>
<reference evidence="2 3" key="1">
    <citation type="submission" date="2011-02" db="EMBL/GenBank/DDBJ databases">
        <title>The Genome Sequence of Sphaeroforma arctica JP610.</title>
        <authorList>
            <consortium name="The Broad Institute Genome Sequencing Platform"/>
            <person name="Russ C."/>
            <person name="Cuomo C."/>
            <person name="Young S.K."/>
            <person name="Zeng Q."/>
            <person name="Gargeya S."/>
            <person name="Alvarado L."/>
            <person name="Berlin A."/>
            <person name="Chapman S.B."/>
            <person name="Chen Z."/>
            <person name="Freedman E."/>
            <person name="Gellesch M."/>
            <person name="Goldberg J."/>
            <person name="Griggs A."/>
            <person name="Gujja S."/>
            <person name="Heilman E."/>
            <person name="Heiman D."/>
            <person name="Howarth C."/>
            <person name="Mehta T."/>
            <person name="Neiman D."/>
            <person name="Pearson M."/>
            <person name="Roberts A."/>
            <person name="Saif S."/>
            <person name="Shea T."/>
            <person name="Shenoy N."/>
            <person name="Sisk P."/>
            <person name="Stolte C."/>
            <person name="Sykes S."/>
            <person name="White J."/>
            <person name="Yandava C."/>
            <person name="Burger G."/>
            <person name="Gray M.W."/>
            <person name="Holland P.W.H."/>
            <person name="King N."/>
            <person name="Lang F.B.F."/>
            <person name="Roger A.J."/>
            <person name="Ruiz-Trillo I."/>
            <person name="Haas B."/>
            <person name="Nusbaum C."/>
            <person name="Birren B."/>
        </authorList>
    </citation>
    <scope>NUCLEOTIDE SEQUENCE [LARGE SCALE GENOMIC DNA]</scope>
    <source>
        <strain evidence="2 3">JP610</strain>
    </source>
</reference>
<evidence type="ECO:0000313" key="3">
    <source>
        <dbReference type="Proteomes" id="UP000054560"/>
    </source>
</evidence>
<dbReference type="EMBL" id="KQ242045">
    <property type="protein sequence ID" value="KNC81321.1"/>
    <property type="molecule type" value="Genomic_DNA"/>
</dbReference>
<dbReference type="GeneID" id="25906844"/>
<evidence type="ECO:0000313" key="2">
    <source>
        <dbReference type="EMBL" id="KNC81321.1"/>
    </source>
</evidence>
<dbReference type="AlphaFoldDB" id="A0A0L0FXM6"/>
<dbReference type="GO" id="GO:0016670">
    <property type="term" value="F:oxidoreductase activity, acting on a sulfur group of donors, oxygen as acceptor"/>
    <property type="evidence" value="ECO:0007669"/>
    <property type="project" value="InterPro"/>
</dbReference>
<name>A0A0L0FXM6_9EUKA</name>